<protein>
    <submittedName>
        <fullName evidence="2">Uncharacterized protein</fullName>
    </submittedName>
</protein>
<dbReference type="AlphaFoldDB" id="A0A1E5NY76"/>
<dbReference type="RefSeq" id="WP_069934044.1">
    <property type="nucleotide sequence ID" value="NZ_MEHI01000005.1"/>
</dbReference>
<accession>A0A1E5NY76</accession>
<organism evidence="2 3">
    <name type="scientific">Streptomyces agglomeratus</name>
    <dbReference type="NCBI Taxonomy" id="285458"/>
    <lineage>
        <taxon>Bacteria</taxon>
        <taxon>Bacillati</taxon>
        <taxon>Actinomycetota</taxon>
        <taxon>Actinomycetes</taxon>
        <taxon>Kitasatosporales</taxon>
        <taxon>Streptomycetaceae</taxon>
        <taxon>Streptomyces</taxon>
    </lineage>
</organism>
<name>A0A1E5NY76_9ACTN</name>
<comment type="caution">
    <text evidence="2">The sequence shown here is derived from an EMBL/GenBank/DDBJ whole genome shotgun (WGS) entry which is preliminary data.</text>
</comment>
<proteinExistence type="predicted"/>
<dbReference type="STRING" id="285458.BGM19_37150"/>
<dbReference type="EMBL" id="MEHJ01000002">
    <property type="protein sequence ID" value="OEJ21244.1"/>
    <property type="molecule type" value="Genomic_DNA"/>
</dbReference>
<feature type="region of interest" description="Disordered" evidence="1">
    <location>
        <begin position="1"/>
        <end position="39"/>
    </location>
</feature>
<reference evidence="2 3" key="1">
    <citation type="submission" date="2016-08" db="EMBL/GenBank/DDBJ databases">
        <title>Complete genome sequence of Streptomyces agglomeratus strain 6-3-2, a novel anti-MRSA actinomycete isolated from Wuli of Tebit, China.</title>
        <authorList>
            <person name="Chen X."/>
        </authorList>
    </citation>
    <scope>NUCLEOTIDE SEQUENCE [LARGE SCALE GENOMIC DNA]</scope>
    <source>
        <strain evidence="2 3">6-3-2</strain>
    </source>
</reference>
<gene>
    <name evidence="2" type="ORF">AS594_37075</name>
</gene>
<keyword evidence="3" id="KW-1185">Reference proteome</keyword>
<sequence>MVGGGASKAADSLQGSHVRITSEDGGLLVGEEPGDGSDDVAHVLASAVVSGEGSPVLQMTDAVLDPDAP</sequence>
<dbReference type="Proteomes" id="UP000095759">
    <property type="component" value="Unassembled WGS sequence"/>
</dbReference>
<evidence type="ECO:0000313" key="2">
    <source>
        <dbReference type="EMBL" id="OEJ21244.1"/>
    </source>
</evidence>
<evidence type="ECO:0000313" key="3">
    <source>
        <dbReference type="Proteomes" id="UP000095759"/>
    </source>
</evidence>
<evidence type="ECO:0000256" key="1">
    <source>
        <dbReference type="SAM" id="MobiDB-lite"/>
    </source>
</evidence>